<name>A0A2M4DMF1_ANODA</name>
<keyword evidence="1" id="KW-0812">Transmembrane</keyword>
<feature type="transmembrane region" description="Helical" evidence="1">
    <location>
        <begin position="12"/>
        <end position="30"/>
    </location>
</feature>
<keyword evidence="1" id="KW-1133">Transmembrane helix</keyword>
<dbReference type="AlphaFoldDB" id="A0A2M4DMF1"/>
<sequence length="71" mass="7796">MNAFQAADAKVLALFFCVVVVKTTCPLWLFQGANGGLDHLLVAIISCFIPPKPYKAPLLLLLPWRVLLSID</sequence>
<organism evidence="2">
    <name type="scientific">Anopheles darlingi</name>
    <name type="common">Mosquito</name>
    <dbReference type="NCBI Taxonomy" id="43151"/>
    <lineage>
        <taxon>Eukaryota</taxon>
        <taxon>Metazoa</taxon>
        <taxon>Ecdysozoa</taxon>
        <taxon>Arthropoda</taxon>
        <taxon>Hexapoda</taxon>
        <taxon>Insecta</taxon>
        <taxon>Pterygota</taxon>
        <taxon>Neoptera</taxon>
        <taxon>Endopterygota</taxon>
        <taxon>Diptera</taxon>
        <taxon>Nematocera</taxon>
        <taxon>Culicoidea</taxon>
        <taxon>Culicidae</taxon>
        <taxon>Anophelinae</taxon>
        <taxon>Anopheles</taxon>
    </lineage>
</organism>
<keyword evidence="1" id="KW-0472">Membrane</keyword>
<protein>
    <submittedName>
        <fullName evidence="2">Putative secreted protein</fullName>
    </submittedName>
</protein>
<proteinExistence type="predicted"/>
<evidence type="ECO:0000313" key="2">
    <source>
        <dbReference type="EMBL" id="MBW78734.1"/>
    </source>
</evidence>
<accession>A0A2M4DMF1</accession>
<reference evidence="2" key="1">
    <citation type="submission" date="2018-01" db="EMBL/GenBank/DDBJ databases">
        <title>An insight into the sialome of Amazonian anophelines.</title>
        <authorList>
            <person name="Ribeiro J.M."/>
            <person name="Scarpassa V."/>
            <person name="Calvo E."/>
        </authorList>
    </citation>
    <scope>NUCLEOTIDE SEQUENCE</scope>
</reference>
<dbReference type="EMBL" id="GGFL01014556">
    <property type="protein sequence ID" value="MBW78734.1"/>
    <property type="molecule type" value="Transcribed_RNA"/>
</dbReference>
<evidence type="ECO:0000256" key="1">
    <source>
        <dbReference type="SAM" id="Phobius"/>
    </source>
</evidence>